<evidence type="ECO:0000259" key="1">
    <source>
        <dbReference type="PROSITE" id="PS50104"/>
    </source>
</evidence>
<accession>A0ABD3KPY1</accession>
<protein>
    <recommendedName>
        <fullName evidence="1">TIR domain-containing protein</fullName>
    </recommendedName>
</protein>
<evidence type="ECO:0000313" key="2">
    <source>
        <dbReference type="EMBL" id="KAL3741871.1"/>
    </source>
</evidence>
<dbReference type="PANTHER" id="PTHR31008">
    <property type="entry name" value="COP1-INTERACTING PROTEIN-RELATED"/>
    <property type="match status" value="1"/>
</dbReference>
<dbReference type="Pfam" id="PF13676">
    <property type="entry name" value="TIR_2"/>
    <property type="match status" value="1"/>
</dbReference>
<comment type="caution">
    <text evidence="2">The sequence shown here is derived from an EMBL/GenBank/DDBJ whole genome shotgun (WGS) entry which is preliminary data.</text>
</comment>
<evidence type="ECO:0000313" key="3">
    <source>
        <dbReference type="Proteomes" id="UP001634007"/>
    </source>
</evidence>
<keyword evidence="3" id="KW-1185">Reference proteome</keyword>
<name>A0ABD3KPY1_EUCGL</name>
<dbReference type="PROSITE" id="PS50104">
    <property type="entry name" value="TIR"/>
    <property type="match status" value="1"/>
</dbReference>
<dbReference type="AlphaFoldDB" id="A0ABD3KPY1"/>
<reference evidence="2 3" key="1">
    <citation type="submission" date="2024-11" db="EMBL/GenBank/DDBJ databases">
        <title>Chromosome-level genome assembly of Eucalyptus globulus Labill. provides insights into its genome evolution.</title>
        <authorList>
            <person name="Li X."/>
        </authorList>
    </citation>
    <scope>NUCLEOTIDE SEQUENCE [LARGE SCALE GENOMIC DNA]</scope>
    <source>
        <strain evidence="2">CL2024</strain>
        <tissue evidence="2">Fresh tender leaves</tissue>
    </source>
</reference>
<dbReference type="Proteomes" id="UP001634007">
    <property type="component" value="Unassembled WGS sequence"/>
</dbReference>
<gene>
    <name evidence="2" type="ORF">ACJRO7_017357</name>
</gene>
<dbReference type="EMBL" id="JBJKBG010000004">
    <property type="protein sequence ID" value="KAL3741871.1"/>
    <property type="molecule type" value="Genomic_DNA"/>
</dbReference>
<dbReference type="Gene3D" id="3.40.50.10140">
    <property type="entry name" value="Toll/interleukin-1 receptor homology (TIR) domain"/>
    <property type="match status" value="1"/>
</dbReference>
<sequence length="208" mass="23614">MQRPVATAKSLIHHRGRNLRQKIQMQVLRPPCDVFINHRGIDTKRNVSGLLFHYFSVLNLRPFLDSKNMRPGDSLYQKINEAICGCKVGVAVFSPNYCESPYCLHELAVLMENKKRVIPIFCDVKPSLLQVMDDGLCSDKDLQRFRDALEEARDTVGLTFDTTTGDWSKLLKDATDAVVRNVLEVDEEGASKNPLYVARKRLNFSSLS</sequence>
<dbReference type="SMART" id="SM00255">
    <property type="entry name" value="TIR"/>
    <property type="match status" value="1"/>
</dbReference>
<dbReference type="PANTHER" id="PTHR31008:SF42">
    <property type="entry name" value="TMV RESISTANCE PROTEIN N-LIKE"/>
    <property type="match status" value="1"/>
</dbReference>
<proteinExistence type="predicted"/>
<dbReference type="InterPro" id="IPR000157">
    <property type="entry name" value="TIR_dom"/>
</dbReference>
<feature type="domain" description="TIR" evidence="1">
    <location>
        <begin position="30"/>
        <end position="153"/>
    </location>
</feature>
<dbReference type="InterPro" id="IPR035897">
    <property type="entry name" value="Toll_tir_struct_dom_sf"/>
</dbReference>
<dbReference type="SUPFAM" id="SSF52200">
    <property type="entry name" value="Toll/Interleukin receptor TIR domain"/>
    <property type="match status" value="1"/>
</dbReference>
<organism evidence="2 3">
    <name type="scientific">Eucalyptus globulus</name>
    <name type="common">Tasmanian blue gum</name>
    <dbReference type="NCBI Taxonomy" id="34317"/>
    <lineage>
        <taxon>Eukaryota</taxon>
        <taxon>Viridiplantae</taxon>
        <taxon>Streptophyta</taxon>
        <taxon>Embryophyta</taxon>
        <taxon>Tracheophyta</taxon>
        <taxon>Spermatophyta</taxon>
        <taxon>Magnoliopsida</taxon>
        <taxon>eudicotyledons</taxon>
        <taxon>Gunneridae</taxon>
        <taxon>Pentapetalae</taxon>
        <taxon>rosids</taxon>
        <taxon>malvids</taxon>
        <taxon>Myrtales</taxon>
        <taxon>Myrtaceae</taxon>
        <taxon>Myrtoideae</taxon>
        <taxon>Eucalypteae</taxon>
        <taxon>Eucalyptus</taxon>
    </lineage>
</organism>